<dbReference type="RefSeq" id="XP_056693380.1">
    <property type="nucleotide sequence ID" value="XM_056837402.1"/>
</dbReference>
<dbReference type="SUPFAM" id="SSF52540">
    <property type="entry name" value="P-loop containing nucleoside triphosphate hydrolases"/>
    <property type="match status" value="1"/>
</dbReference>
<keyword evidence="1" id="KW-0547">Nucleotide-binding</keyword>
<evidence type="ECO:0000313" key="9">
    <source>
        <dbReference type="RefSeq" id="XP_056693380.1"/>
    </source>
</evidence>
<sequence length="190" mass="20272">MEEQHIEEVKSFEELNLCKPLIEACVALGWTAPTKLQADSIPHALEGKDIVVITQAGFGSGTTGAFALPIIEGFLGEKAPQPYFCCVLSPTTELTIQIAETFKALGGSFGLRTAVLDCGVNMASLVDTLGGPPHIVVGTPQCLENHLTYTEGFSLSALKYLVLNRLWKGASNASKYASAIQTILHIAPKK</sequence>
<dbReference type="InterPro" id="IPR014001">
    <property type="entry name" value="Helicase_ATP-bd"/>
</dbReference>
<dbReference type="PANTHER" id="PTHR47959">
    <property type="entry name" value="ATP-DEPENDENT RNA HELICASE RHLE-RELATED"/>
    <property type="match status" value="1"/>
</dbReference>
<keyword evidence="8" id="KW-1185">Reference proteome</keyword>
<evidence type="ECO:0000256" key="2">
    <source>
        <dbReference type="ARBA" id="ARBA00022801"/>
    </source>
</evidence>
<evidence type="ECO:0000313" key="8">
    <source>
        <dbReference type="Proteomes" id="UP000813463"/>
    </source>
</evidence>
<organism evidence="8 9">
    <name type="scientific">Spinacia oleracea</name>
    <name type="common">Spinach</name>
    <dbReference type="NCBI Taxonomy" id="3562"/>
    <lineage>
        <taxon>Eukaryota</taxon>
        <taxon>Viridiplantae</taxon>
        <taxon>Streptophyta</taxon>
        <taxon>Embryophyta</taxon>
        <taxon>Tracheophyta</taxon>
        <taxon>Spermatophyta</taxon>
        <taxon>Magnoliopsida</taxon>
        <taxon>eudicotyledons</taxon>
        <taxon>Gunneridae</taxon>
        <taxon>Pentapetalae</taxon>
        <taxon>Caryophyllales</taxon>
        <taxon>Chenopodiaceae</taxon>
        <taxon>Chenopodioideae</taxon>
        <taxon>Anserineae</taxon>
        <taxon>Spinacia</taxon>
    </lineage>
</organism>
<evidence type="ECO:0000256" key="1">
    <source>
        <dbReference type="ARBA" id="ARBA00022741"/>
    </source>
</evidence>
<evidence type="ECO:0000259" key="6">
    <source>
        <dbReference type="PROSITE" id="PS51192"/>
    </source>
</evidence>
<reference evidence="9" key="2">
    <citation type="submission" date="2025-08" db="UniProtKB">
        <authorList>
            <consortium name="RefSeq"/>
        </authorList>
    </citation>
    <scope>IDENTIFICATION</scope>
    <source>
        <tissue evidence="9">Leaf</tissue>
    </source>
</reference>
<feature type="domain" description="Helicase ATP-binding" evidence="6">
    <location>
        <begin position="43"/>
        <end position="190"/>
    </location>
</feature>
<dbReference type="Gene3D" id="3.40.50.300">
    <property type="entry name" value="P-loop containing nucleotide triphosphate hydrolases"/>
    <property type="match status" value="1"/>
</dbReference>
<feature type="domain" description="DEAD-box RNA helicase Q" evidence="7">
    <location>
        <begin position="10"/>
        <end position="38"/>
    </location>
</feature>
<name>A0ABM3RCP6_SPIOL</name>
<evidence type="ECO:0000259" key="7">
    <source>
        <dbReference type="PROSITE" id="PS51195"/>
    </source>
</evidence>
<gene>
    <name evidence="9" type="primary">LOC110787581</name>
</gene>
<keyword evidence="4" id="KW-0067">ATP-binding</keyword>
<reference evidence="8" key="1">
    <citation type="journal article" date="2021" name="Nat. Commun.">
        <title>Genomic analyses provide insights into spinach domestication and the genetic basis of agronomic traits.</title>
        <authorList>
            <person name="Cai X."/>
            <person name="Sun X."/>
            <person name="Xu C."/>
            <person name="Sun H."/>
            <person name="Wang X."/>
            <person name="Ge C."/>
            <person name="Zhang Z."/>
            <person name="Wang Q."/>
            <person name="Fei Z."/>
            <person name="Jiao C."/>
            <person name="Wang Q."/>
        </authorList>
    </citation>
    <scope>NUCLEOTIDE SEQUENCE [LARGE SCALE GENOMIC DNA]</scope>
    <source>
        <strain evidence="8">cv. Varoflay</strain>
    </source>
</reference>
<dbReference type="InterPro" id="IPR011545">
    <property type="entry name" value="DEAD/DEAH_box_helicase_dom"/>
</dbReference>
<evidence type="ECO:0000256" key="4">
    <source>
        <dbReference type="ARBA" id="ARBA00022840"/>
    </source>
</evidence>
<dbReference type="GeneID" id="110787581"/>
<evidence type="ECO:0000256" key="3">
    <source>
        <dbReference type="ARBA" id="ARBA00022806"/>
    </source>
</evidence>
<dbReference type="Proteomes" id="UP000813463">
    <property type="component" value="Chromosome 2"/>
</dbReference>
<feature type="short sequence motif" description="Q motif" evidence="5">
    <location>
        <begin position="10"/>
        <end position="38"/>
    </location>
</feature>
<dbReference type="PROSITE" id="PS51195">
    <property type="entry name" value="Q_MOTIF"/>
    <property type="match status" value="1"/>
</dbReference>
<accession>A0ABM3RCP6</accession>
<proteinExistence type="predicted"/>
<dbReference type="GO" id="GO:0004386">
    <property type="term" value="F:helicase activity"/>
    <property type="evidence" value="ECO:0007669"/>
    <property type="project" value="UniProtKB-KW"/>
</dbReference>
<dbReference type="Pfam" id="PF00270">
    <property type="entry name" value="DEAD"/>
    <property type="match status" value="1"/>
</dbReference>
<protein>
    <submittedName>
        <fullName evidence="9">DEAD-box ATP-dependent RNA helicase 10</fullName>
    </submittedName>
</protein>
<evidence type="ECO:0000256" key="5">
    <source>
        <dbReference type="PROSITE-ProRule" id="PRU00552"/>
    </source>
</evidence>
<dbReference type="InterPro" id="IPR027417">
    <property type="entry name" value="P-loop_NTPase"/>
</dbReference>
<dbReference type="PANTHER" id="PTHR47959:SF24">
    <property type="entry name" value="ATP-DEPENDENT RNA HELICASE"/>
    <property type="match status" value="1"/>
</dbReference>
<dbReference type="InterPro" id="IPR050079">
    <property type="entry name" value="DEAD_box_RNA_helicase"/>
</dbReference>
<dbReference type="InterPro" id="IPR014014">
    <property type="entry name" value="RNA_helicase_DEAD_Q_motif"/>
</dbReference>
<keyword evidence="2" id="KW-0378">Hydrolase</keyword>
<keyword evidence="3 9" id="KW-0347">Helicase</keyword>
<dbReference type="PROSITE" id="PS51192">
    <property type="entry name" value="HELICASE_ATP_BIND_1"/>
    <property type="match status" value="1"/>
</dbReference>